<protein>
    <submittedName>
        <fullName evidence="2">Uncharacterized protein</fullName>
    </submittedName>
</protein>
<evidence type="ECO:0000313" key="3">
    <source>
        <dbReference type="Proteomes" id="UP000022910"/>
    </source>
</evidence>
<accession>A0A015LPJ9</accession>
<evidence type="ECO:0000313" key="2">
    <source>
        <dbReference type="EMBL" id="EXX74656.1"/>
    </source>
</evidence>
<dbReference type="OrthoDB" id="2397847at2759"/>
<reference evidence="2 3" key="1">
    <citation type="submission" date="2014-02" db="EMBL/GenBank/DDBJ databases">
        <title>Single nucleus genome sequencing reveals high similarity among nuclei of an endomycorrhizal fungus.</title>
        <authorList>
            <person name="Lin K."/>
            <person name="Geurts R."/>
            <person name="Zhang Z."/>
            <person name="Limpens E."/>
            <person name="Saunders D.G."/>
            <person name="Mu D."/>
            <person name="Pang E."/>
            <person name="Cao H."/>
            <person name="Cha H."/>
            <person name="Lin T."/>
            <person name="Zhou Q."/>
            <person name="Shang Y."/>
            <person name="Li Y."/>
            <person name="Ivanov S."/>
            <person name="Sharma T."/>
            <person name="Velzen R.V."/>
            <person name="Ruijter N.D."/>
            <person name="Aanen D.K."/>
            <person name="Win J."/>
            <person name="Kamoun S."/>
            <person name="Bisseling T."/>
            <person name="Huang S."/>
        </authorList>
    </citation>
    <scope>NUCLEOTIDE SEQUENCE [LARGE SCALE GENOMIC DNA]</scope>
    <source>
        <strain evidence="3">DAOM197198w</strain>
    </source>
</reference>
<feature type="compositionally biased region" description="Polar residues" evidence="1">
    <location>
        <begin position="14"/>
        <end position="52"/>
    </location>
</feature>
<feature type="region of interest" description="Disordered" evidence="1">
    <location>
        <begin position="1"/>
        <end position="93"/>
    </location>
</feature>
<organism evidence="2 3">
    <name type="scientific">Rhizophagus irregularis (strain DAOM 197198w)</name>
    <name type="common">Glomus intraradices</name>
    <dbReference type="NCBI Taxonomy" id="1432141"/>
    <lineage>
        <taxon>Eukaryota</taxon>
        <taxon>Fungi</taxon>
        <taxon>Fungi incertae sedis</taxon>
        <taxon>Mucoromycota</taxon>
        <taxon>Glomeromycotina</taxon>
        <taxon>Glomeromycetes</taxon>
        <taxon>Glomerales</taxon>
        <taxon>Glomeraceae</taxon>
        <taxon>Rhizophagus</taxon>
    </lineage>
</organism>
<name>A0A015LPJ9_RHIIW</name>
<evidence type="ECO:0000256" key="1">
    <source>
        <dbReference type="SAM" id="MobiDB-lite"/>
    </source>
</evidence>
<dbReference type="Proteomes" id="UP000022910">
    <property type="component" value="Unassembled WGS sequence"/>
</dbReference>
<sequence>MASQNNFDDVYEPESTNRFDQPNLNDTYSNQQTMLNNNGITTDQNHHPSSIYHQPIINVAPNNNNDNIPPNNNNNQPYGSEQTRNYQQSTSENISPQQLFPDVQNPLQYNNFSISSQRTFVFNLSTINPDTLQQICTALNNNTPPSTNNSSQSQQ</sequence>
<feature type="compositionally biased region" description="Low complexity" evidence="1">
    <location>
        <begin position="55"/>
        <end position="77"/>
    </location>
</feature>
<proteinExistence type="predicted"/>
<gene>
    <name evidence="2" type="ORF">RirG_049170</name>
</gene>
<keyword evidence="3" id="KW-1185">Reference proteome</keyword>
<comment type="caution">
    <text evidence="2">The sequence shown here is derived from an EMBL/GenBank/DDBJ whole genome shotgun (WGS) entry which is preliminary data.</text>
</comment>
<dbReference type="HOGENOM" id="CLU_1696446_0_0_1"/>
<feature type="compositionally biased region" description="Polar residues" evidence="1">
    <location>
        <begin position="78"/>
        <end position="93"/>
    </location>
</feature>
<dbReference type="AlphaFoldDB" id="A0A015LPJ9"/>
<dbReference type="EMBL" id="JEMT01012764">
    <property type="protein sequence ID" value="EXX74656.1"/>
    <property type="molecule type" value="Genomic_DNA"/>
</dbReference>